<dbReference type="SUPFAM" id="SSF56300">
    <property type="entry name" value="Metallo-dependent phosphatases"/>
    <property type="match status" value="1"/>
</dbReference>
<proteinExistence type="inferred from homology"/>
<feature type="transmembrane region" description="Helical" evidence="5">
    <location>
        <begin position="147"/>
        <end position="171"/>
    </location>
</feature>
<dbReference type="Proteomes" id="UP000033187">
    <property type="component" value="Chromosome 1"/>
</dbReference>
<dbReference type="EMBL" id="LN829119">
    <property type="protein sequence ID" value="CPR19271.1"/>
    <property type="molecule type" value="Genomic_DNA"/>
</dbReference>
<keyword evidence="5" id="KW-0812">Transmembrane</keyword>
<dbReference type="Gene3D" id="3.60.21.10">
    <property type="match status" value="2"/>
</dbReference>
<gene>
    <name evidence="7" type="ORF">YBN1229_v1_2086</name>
</gene>
<sequence length="579" mass="63157">MPPLFDPRLGDIEDDASSPKRRSLFAIAGSLLAEISLPKLLAAWLLLIVVPGVLLGLAPLVASGWVALLSRKIITPLDGIWPLFLIVLVIALGWFGWRPLFRIAERGFWSLNSLVVQPGYALCREGLRHLVEHMLMRDADAESRARLRATTAAGAGIVLCGLGIWIVMLAWPSSRWVGGVADLTSPHRLIVPALANTVVVLGSYLAVSALAWGIADAVMAQPRDLPAFDEMPEKGRIWRVAHLSDLHVVGERFGFRIESGRSGPRGNDRLEQILEELAKIHSQEPLDHVLITGDMTDAGRSAEWAEFFAALAQYPELEARTLVLPGNHDVNVVDRANPARLDLPTSPGLRLRQIRALSAIAAVQGEKVHVVDSAMGRIGQTLSATLAPHAMSIADFANSGALRHSSVLSRIWTDVFPMVLPPDDEDGLGVILLNSNAETHFSFTNALGFMSAEQASDLAAVTRQFPHAHWIVALHHHIVEYPEPVTDFSKRIGTALINGTWFVRQIQPLASRIVAMHGHRHMDWVGECGGVRIISAPSAVMASTGNNTVHFYVHRFGRGMAGRLSLLKPERVELPGMKT</sequence>
<evidence type="ECO:0000259" key="6">
    <source>
        <dbReference type="Pfam" id="PF00149"/>
    </source>
</evidence>
<feature type="transmembrane region" description="Helical" evidence="5">
    <location>
        <begin position="41"/>
        <end position="68"/>
    </location>
</feature>
<feature type="transmembrane region" description="Helical" evidence="5">
    <location>
        <begin position="80"/>
        <end position="97"/>
    </location>
</feature>
<evidence type="ECO:0000256" key="3">
    <source>
        <dbReference type="ARBA" id="ARBA00023004"/>
    </source>
</evidence>
<dbReference type="GO" id="GO:0016787">
    <property type="term" value="F:hydrolase activity"/>
    <property type="evidence" value="ECO:0007669"/>
    <property type="project" value="UniProtKB-KW"/>
</dbReference>
<keyword evidence="5" id="KW-0472">Membrane</keyword>
<evidence type="ECO:0000256" key="4">
    <source>
        <dbReference type="ARBA" id="ARBA00025742"/>
    </source>
</evidence>
<evidence type="ECO:0000256" key="2">
    <source>
        <dbReference type="ARBA" id="ARBA00022801"/>
    </source>
</evidence>
<keyword evidence="2" id="KW-0378">Hydrolase</keyword>
<dbReference type="KEGG" id="fiy:BN1229_v1_2086"/>
<feature type="transmembrane region" description="Helical" evidence="5">
    <location>
        <begin position="191"/>
        <end position="215"/>
    </location>
</feature>
<dbReference type="Pfam" id="PF00149">
    <property type="entry name" value="Metallophos"/>
    <property type="match status" value="1"/>
</dbReference>
<dbReference type="KEGG" id="fil:BN1229_v1_2086"/>
<comment type="similarity">
    <text evidence="4">Belongs to the cyclic nucleotide phosphodiesterase class-III family.</text>
</comment>
<keyword evidence="5" id="KW-1133">Transmembrane helix</keyword>
<evidence type="ECO:0000256" key="5">
    <source>
        <dbReference type="SAM" id="Phobius"/>
    </source>
</evidence>
<accession>A0A0D6JF94</accession>
<protein>
    <submittedName>
        <fullName evidence="7">Putative Metallophosphoesterase</fullName>
    </submittedName>
</protein>
<name>A0A0D6JF94_9HYPH</name>
<evidence type="ECO:0000313" key="8">
    <source>
        <dbReference type="Proteomes" id="UP000033187"/>
    </source>
</evidence>
<feature type="domain" description="Calcineurin-like phosphoesterase" evidence="6">
    <location>
        <begin position="239"/>
        <end position="333"/>
    </location>
</feature>
<evidence type="ECO:0000256" key="1">
    <source>
        <dbReference type="ARBA" id="ARBA00022723"/>
    </source>
</evidence>
<dbReference type="GO" id="GO:0046872">
    <property type="term" value="F:metal ion binding"/>
    <property type="evidence" value="ECO:0007669"/>
    <property type="project" value="UniProtKB-KW"/>
</dbReference>
<dbReference type="PANTHER" id="PTHR42988">
    <property type="entry name" value="PHOSPHOHYDROLASE"/>
    <property type="match status" value="1"/>
</dbReference>
<keyword evidence="8" id="KW-1185">Reference proteome</keyword>
<dbReference type="InterPro" id="IPR004843">
    <property type="entry name" value="Calcineurin-like_PHP"/>
</dbReference>
<reference evidence="8" key="1">
    <citation type="submission" date="2015-02" db="EMBL/GenBank/DDBJ databases">
        <authorList>
            <person name="Chooi Y.-H."/>
        </authorList>
    </citation>
    <scope>NUCLEOTIDE SEQUENCE [LARGE SCALE GENOMIC DNA]</scope>
    <source>
        <strain evidence="8">strain Y</strain>
    </source>
</reference>
<evidence type="ECO:0000313" key="7">
    <source>
        <dbReference type="EMBL" id="CPR19271.1"/>
    </source>
</evidence>
<dbReference type="InterPro" id="IPR029052">
    <property type="entry name" value="Metallo-depent_PP-like"/>
</dbReference>
<keyword evidence="3" id="KW-0408">Iron</keyword>
<dbReference type="OrthoDB" id="7235496at2"/>
<dbReference type="RefSeq" id="WP_046478135.1">
    <property type="nucleotide sequence ID" value="NZ_LN829118.1"/>
</dbReference>
<dbReference type="AlphaFoldDB" id="A0A0D6JF94"/>
<keyword evidence="1" id="KW-0479">Metal-binding</keyword>
<dbReference type="PANTHER" id="PTHR42988:SF2">
    <property type="entry name" value="CYCLIC NUCLEOTIDE PHOSPHODIESTERASE CBUA0032-RELATED"/>
    <property type="match status" value="1"/>
</dbReference>
<organism evidence="7 8">
    <name type="scientific">Candidatus Filomicrobium marinum</name>
    <dbReference type="NCBI Taxonomy" id="1608628"/>
    <lineage>
        <taxon>Bacteria</taxon>
        <taxon>Pseudomonadati</taxon>
        <taxon>Pseudomonadota</taxon>
        <taxon>Alphaproteobacteria</taxon>
        <taxon>Hyphomicrobiales</taxon>
        <taxon>Hyphomicrobiaceae</taxon>
        <taxon>Filomicrobium</taxon>
    </lineage>
</organism>
<dbReference type="InterPro" id="IPR050884">
    <property type="entry name" value="CNP_phosphodiesterase-III"/>
</dbReference>